<sequence>MSINTQRASHIAQVLTEALPYIQRFSGKTLVIKYGGNAMVDETLKNSFARDVVLLKAVGINPVIVHGGGPQIGDLLKRIGKESQFIDGMRVTDSETMDVVEMVLGGQVNKSIVNLINTHGGRAVGLTGKDGNLICAEKLHSAKNTDATQPSELFDLGQVGKVKSIDTSVIDMLIKSDFIPVIAPIGVGENGLSFNINADLVAGKIAEVLQAEKLILLTNTAGLLDGNGELLTGLNAKQVNQLIDDGVIYGGMLPKIGCALDAVQAGVTTAHIIDGRVQHAVLLEMFTDEGVGTLIRGGWQ</sequence>
<keyword evidence="5" id="KW-0808">Transferase</keyword>
<dbReference type="GO" id="GO:0005524">
    <property type="term" value="F:ATP binding"/>
    <property type="evidence" value="ECO:0007669"/>
    <property type="project" value="UniProtKB-KW"/>
</dbReference>
<dbReference type="PANTHER" id="PTHR23342:SF0">
    <property type="entry name" value="N-ACETYLGLUTAMATE SYNTHASE, MITOCHONDRIAL"/>
    <property type="match status" value="1"/>
</dbReference>
<dbReference type="FunFam" id="3.40.1160.10:FF:000004">
    <property type="entry name" value="Acetylglutamate kinase"/>
    <property type="match status" value="1"/>
</dbReference>
<keyword evidence="7" id="KW-0418">Kinase</keyword>
<dbReference type="GO" id="GO:0005737">
    <property type="term" value="C:cytoplasm"/>
    <property type="evidence" value="ECO:0007669"/>
    <property type="project" value="InterPro"/>
</dbReference>
<dbReference type="PIRSF" id="PIRSF000728">
    <property type="entry name" value="NAGK"/>
    <property type="match status" value="1"/>
</dbReference>
<evidence type="ECO:0000313" key="10">
    <source>
        <dbReference type="EMBL" id="KKN48722.1"/>
    </source>
</evidence>
<keyword evidence="6" id="KW-0547">Nucleotide-binding</keyword>
<dbReference type="Pfam" id="PF00696">
    <property type="entry name" value="AA_kinase"/>
    <property type="match status" value="1"/>
</dbReference>
<evidence type="ECO:0000256" key="2">
    <source>
        <dbReference type="ARBA" id="ARBA00013065"/>
    </source>
</evidence>
<keyword evidence="4" id="KW-0028">Amino-acid biosynthesis</keyword>
<evidence type="ECO:0000256" key="6">
    <source>
        <dbReference type="ARBA" id="ARBA00022741"/>
    </source>
</evidence>
<dbReference type="InterPro" id="IPR036393">
    <property type="entry name" value="AceGlu_kinase-like_sf"/>
</dbReference>
<evidence type="ECO:0000256" key="3">
    <source>
        <dbReference type="ARBA" id="ARBA00022571"/>
    </source>
</evidence>
<dbReference type="HAMAP" id="MF_00082">
    <property type="entry name" value="ArgB"/>
    <property type="match status" value="1"/>
</dbReference>
<keyword evidence="3" id="KW-0055">Arginine biosynthesis</keyword>
<organism evidence="10">
    <name type="scientific">marine sediment metagenome</name>
    <dbReference type="NCBI Taxonomy" id="412755"/>
    <lineage>
        <taxon>unclassified sequences</taxon>
        <taxon>metagenomes</taxon>
        <taxon>ecological metagenomes</taxon>
    </lineage>
</organism>
<evidence type="ECO:0000259" key="9">
    <source>
        <dbReference type="Pfam" id="PF00696"/>
    </source>
</evidence>
<dbReference type="NCBIfam" id="TIGR00761">
    <property type="entry name" value="argB"/>
    <property type="match status" value="1"/>
</dbReference>
<dbReference type="InterPro" id="IPR037528">
    <property type="entry name" value="ArgB"/>
</dbReference>
<dbReference type="InterPro" id="IPR004662">
    <property type="entry name" value="AcgluKinase_fam"/>
</dbReference>
<dbReference type="EMBL" id="LAZR01001207">
    <property type="protein sequence ID" value="KKN48722.1"/>
    <property type="molecule type" value="Genomic_DNA"/>
</dbReference>
<dbReference type="SUPFAM" id="SSF53633">
    <property type="entry name" value="Carbamate kinase-like"/>
    <property type="match status" value="1"/>
</dbReference>
<gene>
    <name evidence="10" type="ORF">LCGC14_0649970</name>
</gene>
<evidence type="ECO:0000256" key="5">
    <source>
        <dbReference type="ARBA" id="ARBA00022679"/>
    </source>
</evidence>
<dbReference type="InterPro" id="IPR041727">
    <property type="entry name" value="NAGK-C"/>
</dbReference>
<dbReference type="GO" id="GO:0003991">
    <property type="term" value="F:acetylglutamate kinase activity"/>
    <property type="evidence" value="ECO:0007669"/>
    <property type="project" value="UniProtKB-EC"/>
</dbReference>
<proteinExistence type="inferred from homology"/>
<protein>
    <recommendedName>
        <fullName evidence="2">acetylglutamate kinase</fullName>
        <ecNumber evidence="2">2.7.2.8</ecNumber>
    </recommendedName>
</protein>
<comment type="pathway">
    <text evidence="1">Amino-acid biosynthesis; L-arginine biosynthesis; N(2)-acetyl-L-ornithine from L-glutamate: step 2/4.</text>
</comment>
<accession>A0A0F9RGA8</accession>
<name>A0A0F9RGA8_9ZZZZ</name>
<evidence type="ECO:0000256" key="1">
    <source>
        <dbReference type="ARBA" id="ARBA00004828"/>
    </source>
</evidence>
<evidence type="ECO:0000256" key="4">
    <source>
        <dbReference type="ARBA" id="ARBA00022605"/>
    </source>
</evidence>
<dbReference type="PANTHER" id="PTHR23342">
    <property type="entry name" value="N-ACETYLGLUTAMATE SYNTHASE"/>
    <property type="match status" value="1"/>
</dbReference>
<dbReference type="AlphaFoldDB" id="A0A0F9RGA8"/>
<dbReference type="InterPro" id="IPR001048">
    <property type="entry name" value="Asp/Glu/Uridylate_kinase"/>
</dbReference>
<dbReference type="EC" id="2.7.2.8" evidence="2"/>
<comment type="caution">
    <text evidence="10">The sequence shown here is derived from an EMBL/GenBank/DDBJ whole genome shotgun (WGS) entry which is preliminary data.</text>
</comment>
<reference evidence="10" key="1">
    <citation type="journal article" date="2015" name="Nature">
        <title>Complex archaea that bridge the gap between prokaryotes and eukaryotes.</title>
        <authorList>
            <person name="Spang A."/>
            <person name="Saw J.H."/>
            <person name="Jorgensen S.L."/>
            <person name="Zaremba-Niedzwiedzka K."/>
            <person name="Martijn J."/>
            <person name="Lind A.E."/>
            <person name="van Eijk R."/>
            <person name="Schleper C."/>
            <person name="Guy L."/>
            <person name="Ettema T.J."/>
        </authorList>
    </citation>
    <scope>NUCLEOTIDE SEQUENCE</scope>
</reference>
<evidence type="ECO:0000256" key="7">
    <source>
        <dbReference type="ARBA" id="ARBA00022777"/>
    </source>
</evidence>
<dbReference type="InterPro" id="IPR001057">
    <property type="entry name" value="Glu/AcGlu_kinase"/>
</dbReference>
<dbReference type="CDD" id="cd04250">
    <property type="entry name" value="AAK_NAGK-C"/>
    <property type="match status" value="1"/>
</dbReference>
<keyword evidence="8" id="KW-0067">ATP-binding</keyword>
<dbReference type="PRINTS" id="PR00474">
    <property type="entry name" value="GLU5KINASE"/>
</dbReference>
<dbReference type="GO" id="GO:0006526">
    <property type="term" value="P:L-arginine biosynthetic process"/>
    <property type="evidence" value="ECO:0007669"/>
    <property type="project" value="UniProtKB-KW"/>
</dbReference>
<feature type="domain" description="Aspartate/glutamate/uridylate kinase" evidence="9">
    <location>
        <begin position="28"/>
        <end position="274"/>
    </location>
</feature>
<evidence type="ECO:0000256" key="8">
    <source>
        <dbReference type="ARBA" id="ARBA00022840"/>
    </source>
</evidence>
<dbReference type="Gene3D" id="3.40.1160.10">
    <property type="entry name" value="Acetylglutamate kinase-like"/>
    <property type="match status" value="1"/>
</dbReference>